<dbReference type="EMBL" id="CP016172">
    <property type="protein sequence ID" value="ANN79671.1"/>
    <property type="molecule type" value="Genomic_DNA"/>
</dbReference>
<dbReference type="OrthoDB" id="8678477at2"/>
<gene>
    <name evidence="3" type="ORF">BAU07_23400</name>
</gene>
<dbReference type="PIRSF" id="PIRSF017082">
    <property type="entry name" value="YflP"/>
    <property type="match status" value="1"/>
</dbReference>
<dbReference type="STRING" id="463014.BAU07_23400"/>
<sequence length="324" mass="34038">MIKAHAWLAAVVLAACSVAGTTPALAEYPDHPIKMVVPWPPGGGVDTMGRLIAQGLSQRLGQPVVVDNRAGAGGNIGTEVASRLPADGYNLLMGSISPNAVNKYLYSHLGFDPVKDFAPIAYVSSVPNILVVPAASPFKTMQELVAYAKANPGKLNYGSGGVGSSQHLAAVQFAAATKINIVHVPYKGTSPAEADLMAGHISLMLDTTTCLPMIKSGKLRALAVASRQRNPALPDVPTLDELGVPNVYASSWYGLMAPAGTPQPIIDKLNQATNEVLKSDDMRARMLEYGAEIGGGTPAEFASFIDSEMKRYKDIVELSGAKLD</sequence>
<dbReference type="Proteomes" id="UP000091926">
    <property type="component" value="Chromosome"/>
</dbReference>
<dbReference type="SUPFAM" id="SSF53850">
    <property type="entry name" value="Periplasmic binding protein-like II"/>
    <property type="match status" value="1"/>
</dbReference>
<organism evidence="3 4">
    <name type="scientific">Bordetella flabilis</name>
    <dbReference type="NCBI Taxonomy" id="463014"/>
    <lineage>
        <taxon>Bacteria</taxon>
        <taxon>Pseudomonadati</taxon>
        <taxon>Pseudomonadota</taxon>
        <taxon>Betaproteobacteria</taxon>
        <taxon>Burkholderiales</taxon>
        <taxon>Alcaligenaceae</taxon>
        <taxon>Bordetella</taxon>
    </lineage>
</organism>
<comment type="similarity">
    <text evidence="1">Belongs to the UPF0065 (bug) family.</text>
</comment>
<feature type="signal peptide" evidence="2">
    <location>
        <begin position="1"/>
        <end position="26"/>
    </location>
</feature>
<dbReference type="InterPro" id="IPR042100">
    <property type="entry name" value="Bug_dom1"/>
</dbReference>
<evidence type="ECO:0000256" key="2">
    <source>
        <dbReference type="SAM" id="SignalP"/>
    </source>
</evidence>
<dbReference type="PANTHER" id="PTHR42928">
    <property type="entry name" value="TRICARBOXYLATE-BINDING PROTEIN"/>
    <property type="match status" value="1"/>
</dbReference>
<evidence type="ECO:0000313" key="4">
    <source>
        <dbReference type="Proteomes" id="UP000091926"/>
    </source>
</evidence>
<dbReference type="PROSITE" id="PS51257">
    <property type="entry name" value="PROKAR_LIPOPROTEIN"/>
    <property type="match status" value="1"/>
</dbReference>
<keyword evidence="4" id="KW-1185">Reference proteome</keyword>
<dbReference type="RefSeq" id="WP_066663134.1">
    <property type="nucleotide sequence ID" value="NZ_CBCSCL010000015.1"/>
</dbReference>
<accession>A0A193GJT0</accession>
<dbReference type="Gene3D" id="3.40.190.150">
    <property type="entry name" value="Bordetella uptake gene, domain 1"/>
    <property type="match status" value="1"/>
</dbReference>
<proteinExistence type="inferred from homology"/>
<reference evidence="3 4" key="1">
    <citation type="submission" date="2016-06" db="EMBL/GenBank/DDBJ databases">
        <title>Complete genome sequences of Bordetella bronchialis and Bordetella flabilis.</title>
        <authorList>
            <person name="LiPuma J.J."/>
            <person name="Spilker T."/>
        </authorList>
    </citation>
    <scope>NUCLEOTIDE SEQUENCE [LARGE SCALE GENOMIC DNA]</scope>
    <source>
        <strain evidence="3 4">AU10664</strain>
    </source>
</reference>
<protein>
    <submittedName>
        <fullName evidence="3">BugT protein</fullName>
    </submittedName>
</protein>
<dbReference type="AlphaFoldDB" id="A0A193GJT0"/>
<dbReference type="Pfam" id="PF03401">
    <property type="entry name" value="TctC"/>
    <property type="match status" value="1"/>
</dbReference>
<dbReference type="InterPro" id="IPR005064">
    <property type="entry name" value="BUG"/>
</dbReference>
<keyword evidence="2" id="KW-0732">Signal</keyword>
<evidence type="ECO:0000256" key="1">
    <source>
        <dbReference type="ARBA" id="ARBA00006987"/>
    </source>
</evidence>
<evidence type="ECO:0000313" key="3">
    <source>
        <dbReference type="EMBL" id="ANN79671.1"/>
    </source>
</evidence>
<name>A0A193GJT0_9BORD</name>
<dbReference type="Gene3D" id="3.40.190.10">
    <property type="entry name" value="Periplasmic binding protein-like II"/>
    <property type="match status" value="1"/>
</dbReference>
<feature type="chain" id="PRO_5008259147" evidence="2">
    <location>
        <begin position="27"/>
        <end position="324"/>
    </location>
</feature>
<dbReference type="PANTHER" id="PTHR42928:SF5">
    <property type="entry name" value="BLR1237 PROTEIN"/>
    <property type="match status" value="1"/>
</dbReference>
<dbReference type="KEGG" id="bfz:BAU07_23400"/>
<dbReference type="CDD" id="cd13578">
    <property type="entry name" value="PBP2_Bug27"/>
    <property type="match status" value="1"/>
</dbReference>